<dbReference type="Proteomes" id="UP000647241">
    <property type="component" value="Unassembled WGS sequence"/>
</dbReference>
<evidence type="ECO:0000256" key="1">
    <source>
        <dbReference type="ARBA" id="ARBA00004651"/>
    </source>
</evidence>
<organism evidence="10 11">
    <name type="scientific">Edaphobacter dinghuensis</name>
    <dbReference type="NCBI Taxonomy" id="1560005"/>
    <lineage>
        <taxon>Bacteria</taxon>
        <taxon>Pseudomonadati</taxon>
        <taxon>Acidobacteriota</taxon>
        <taxon>Terriglobia</taxon>
        <taxon>Terriglobales</taxon>
        <taxon>Acidobacteriaceae</taxon>
        <taxon>Edaphobacter</taxon>
    </lineage>
</organism>
<reference evidence="10" key="2">
    <citation type="submission" date="2020-09" db="EMBL/GenBank/DDBJ databases">
        <authorList>
            <person name="Sun Q."/>
            <person name="Zhou Y."/>
        </authorList>
    </citation>
    <scope>NUCLEOTIDE SEQUENCE</scope>
    <source>
        <strain evidence="10">CGMCC 1.12997</strain>
    </source>
</reference>
<dbReference type="GO" id="GO:0005886">
    <property type="term" value="C:plasma membrane"/>
    <property type="evidence" value="ECO:0007669"/>
    <property type="project" value="UniProtKB-SubCell"/>
</dbReference>
<keyword evidence="11" id="KW-1185">Reference proteome</keyword>
<dbReference type="RefSeq" id="WP_188553763.1">
    <property type="nucleotide sequence ID" value="NZ_BMGT01000002.1"/>
</dbReference>
<keyword evidence="4 7" id="KW-1133">Transmembrane helix</keyword>
<evidence type="ECO:0000313" key="11">
    <source>
        <dbReference type="Proteomes" id="UP000647241"/>
    </source>
</evidence>
<evidence type="ECO:0008006" key="12">
    <source>
        <dbReference type="Google" id="ProtNLM"/>
    </source>
</evidence>
<sequence length="956" mass="102321">MPILRSFISGIQAFFHKEQRSQDMDEELQAFQEASMQEKIRQGMSDQQARRAARVEMGSTETVKHKIRASGWESTAESIWQDIRFSLRMMAKSPGFTAVAVLSLALGIGANTAIFTLINQVLLRNLPVRNPQQLVTFGNSEGGGVLGGVDLGSYGMFPWYFARQLQANPGPFQGVASYLSFSPKVSVRLSDTGKNASNNNAILVPANLVSGNYFSVIGAQPLLGRAITPADDATPGNGAVVVLSYHFWQQTLSADPAVLGKTITINSTPFTIIGVMPEAFHGIKVDLEPIELWSPITMQPVIQQGPSLLTPQNGAYFLHLFGRLSPEATTNKAALAQSQAWLDQQIRTGVRANEGTPIPPARQQEINRITVPLLSAANGVSSIRSQYGDSLRILMAVVALVLLIACANLANFLLARAATRQREIATRLALGSSRARIVRQCLIETMLLALSGGLLGLGIAFATTHALIVFFSQGNPYIAMSSTPDLAVLLFTLTVSLVTGLLFGLAPALTAVRTGSATTLSSNARTAQSSGGKASRFWPKTLVTAQVTLSLLLLVGAGLFLRTLRNLQNQDYGFERTHLLLANINAQLAGYKPSQTPALYQTLLEHLSALPGVRSAALSATPPISYSAWNSTLELSGYTPAPKEDMSSILNRVSGQYFETANIPIVAGRPITPADSANSLKVVVINQAIANHFFPKGDAIGRSLTIDLDDVRGPWRIVGIARDTKARGLRDAEPTRMTYIPLAQIDVFVPAATASSTSSVKSAGNATPPPLEENQDCFADTILIRTTGDPAKTIASLRAAVATIDSNLTLTNIITIHDQVSTFMTHDELISSLTAIFSLLALILASIGLYGVMSYNVVRRTNEIGIRIALGSQLGGVLWMIIKESLLLLAIGIAIGVPATLATGRTIQSQLFGLNATDPQTIVMAILTISAVTLIAAWLPAQRATKVNPVVALRYE</sequence>
<feature type="transmembrane region" description="Helical" evidence="7">
    <location>
        <begin position="96"/>
        <end position="118"/>
    </location>
</feature>
<dbReference type="PANTHER" id="PTHR30572">
    <property type="entry name" value="MEMBRANE COMPONENT OF TRANSPORTER-RELATED"/>
    <property type="match status" value="1"/>
</dbReference>
<dbReference type="PANTHER" id="PTHR30572:SF4">
    <property type="entry name" value="ABC TRANSPORTER PERMEASE YTRF"/>
    <property type="match status" value="1"/>
</dbReference>
<comment type="caution">
    <text evidence="10">The sequence shown here is derived from an EMBL/GenBank/DDBJ whole genome shotgun (WGS) entry which is preliminary data.</text>
</comment>
<feature type="transmembrane region" description="Helical" evidence="7">
    <location>
        <begin position="542"/>
        <end position="561"/>
    </location>
</feature>
<comment type="subcellular location">
    <subcellularLocation>
        <location evidence="1">Cell membrane</location>
        <topology evidence="1">Multi-pass membrane protein</topology>
    </subcellularLocation>
</comment>
<gene>
    <name evidence="10" type="ORF">GCM10011585_17410</name>
</gene>
<keyword evidence="5 7" id="KW-0472">Membrane</keyword>
<evidence type="ECO:0000256" key="5">
    <source>
        <dbReference type="ARBA" id="ARBA00023136"/>
    </source>
</evidence>
<evidence type="ECO:0000259" key="9">
    <source>
        <dbReference type="Pfam" id="PF12704"/>
    </source>
</evidence>
<dbReference type="InterPro" id="IPR047928">
    <property type="entry name" value="Perm_prefix_1"/>
</dbReference>
<keyword evidence="2" id="KW-1003">Cell membrane</keyword>
<dbReference type="GO" id="GO:0022857">
    <property type="term" value="F:transmembrane transporter activity"/>
    <property type="evidence" value="ECO:0007669"/>
    <property type="project" value="TreeGrafter"/>
</dbReference>
<evidence type="ECO:0000313" key="10">
    <source>
        <dbReference type="EMBL" id="GGG75143.1"/>
    </source>
</evidence>
<evidence type="ECO:0000256" key="7">
    <source>
        <dbReference type="SAM" id="Phobius"/>
    </source>
</evidence>
<feature type="transmembrane region" description="Helical" evidence="7">
    <location>
        <begin position="486"/>
        <end position="506"/>
    </location>
</feature>
<dbReference type="Pfam" id="PF02687">
    <property type="entry name" value="FtsX"/>
    <property type="match status" value="2"/>
</dbReference>
<feature type="transmembrane region" description="Helical" evidence="7">
    <location>
        <begin position="393"/>
        <end position="414"/>
    </location>
</feature>
<proteinExistence type="inferred from homology"/>
<reference evidence="10" key="1">
    <citation type="journal article" date="2014" name="Int. J. Syst. Evol. Microbiol.">
        <title>Complete genome sequence of Corynebacterium casei LMG S-19264T (=DSM 44701T), isolated from a smear-ripened cheese.</title>
        <authorList>
            <consortium name="US DOE Joint Genome Institute (JGI-PGF)"/>
            <person name="Walter F."/>
            <person name="Albersmeier A."/>
            <person name="Kalinowski J."/>
            <person name="Ruckert C."/>
        </authorList>
    </citation>
    <scope>NUCLEOTIDE SEQUENCE</scope>
    <source>
        <strain evidence="10">CGMCC 1.12997</strain>
    </source>
</reference>
<dbReference type="NCBIfam" id="TIGR03434">
    <property type="entry name" value="ADOP"/>
    <property type="match status" value="1"/>
</dbReference>
<name>A0A917HCR9_9BACT</name>
<comment type="similarity">
    <text evidence="6">Belongs to the ABC-4 integral membrane protein family.</text>
</comment>
<dbReference type="NCBIfam" id="NF038403">
    <property type="entry name" value="perm_prefix_1"/>
    <property type="match status" value="1"/>
</dbReference>
<feature type="domain" description="ABC3 transporter permease C-terminal" evidence="8">
    <location>
        <begin position="396"/>
        <end position="513"/>
    </location>
</feature>
<dbReference type="InterPro" id="IPR003838">
    <property type="entry name" value="ABC3_permease_C"/>
</dbReference>
<dbReference type="AlphaFoldDB" id="A0A917HCR9"/>
<dbReference type="Pfam" id="PF12704">
    <property type="entry name" value="MacB_PCD"/>
    <property type="match status" value="2"/>
</dbReference>
<feature type="transmembrane region" description="Helical" evidence="7">
    <location>
        <begin position="888"/>
        <end position="907"/>
    </location>
</feature>
<keyword evidence="3 7" id="KW-0812">Transmembrane</keyword>
<feature type="domain" description="MacB-like periplasmic core" evidence="9">
    <location>
        <begin position="551"/>
        <end position="758"/>
    </location>
</feature>
<evidence type="ECO:0000256" key="4">
    <source>
        <dbReference type="ARBA" id="ARBA00022989"/>
    </source>
</evidence>
<feature type="domain" description="MacB-like periplasmic core" evidence="9">
    <location>
        <begin position="97"/>
        <end position="332"/>
    </location>
</feature>
<evidence type="ECO:0000256" key="6">
    <source>
        <dbReference type="ARBA" id="ARBA00038076"/>
    </source>
</evidence>
<feature type="transmembrane region" description="Helical" evidence="7">
    <location>
        <begin position="829"/>
        <end position="852"/>
    </location>
</feature>
<feature type="domain" description="ABC3 transporter permease C-terminal" evidence="8">
    <location>
        <begin position="836"/>
        <end position="949"/>
    </location>
</feature>
<dbReference type="EMBL" id="BMGT01000002">
    <property type="protein sequence ID" value="GGG75143.1"/>
    <property type="molecule type" value="Genomic_DNA"/>
</dbReference>
<protein>
    <recommendedName>
        <fullName evidence="12">Permease</fullName>
    </recommendedName>
</protein>
<feature type="transmembrane region" description="Helical" evidence="7">
    <location>
        <begin position="919"/>
        <end position="939"/>
    </location>
</feature>
<evidence type="ECO:0000256" key="2">
    <source>
        <dbReference type="ARBA" id="ARBA00022475"/>
    </source>
</evidence>
<accession>A0A917HCR9</accession>
<feature type="transmembrane region" description="Helical" evidence="7">
    <location>
        <begin position="446"/>
        <end position="471"/>
    </location>
</feature>
<evidence type="ECO:0000256" key="3">
    <source>
        <dbReference type="ARBA" id="ARBA00022692"/>
    </source>
</evidence>
<dbReference type="InterPro" id="IPR017800">
    <property type="entry name" value="ADOP"/>
</dbReference>
<dbReference type="InterPro" id="IPR025857">
    <property type="entry name" value="MacB_PCD"/>
</dbReference>
<dbReference type="InterPro" id="IPR050250">
    <property type="entry name" value="Macrolide_Exporter_MacB"/>
</dbReference>
<evidence type="ECO:0000259" key="8">
    <source>
        <dbReference type="Pfam" id="PF02687"/>
    </source>
</evidence>